<dbReference type="NCBIfam" id="TIGR02946">
    <property type="entry name" value="acyl_WS_DGAT"/>
    <property type="match status" value="1"/>
</dbReference>
<evidence type="ECO:0000313" key="14">
    <source>
        <dbReference type="EMBL" id="RDI43701.1"/>
    </source>
</evidence>
<accession>A0A370GJ53</accession>
<dbReference type="Gene3D" id="3.30.559.10">
    <property type="entry name" value="Chloramphenicol acetyltransferase-like domain"/>
    <property type="match status" value="1"/>
</dbReference>
<dbReference type="Gene3D" id="3.30.559.30">
    <property type="entry name" value="Nonribosomal peptide synthetase, condensation domain"/>
    <property type="match status" value="1"/>
</dbReference>
<evidence type="ECO:0000313" key="15">
    <source>
        <dbReference type="Proteomes" id="UP000255355"/>
    </source>
</evidence>
<evidence type="ECO:0000256" key="3">
    <source>
        <dbReference type="ARBA" id="ARBA00009587"/>
    </source>
</evidence>
<evidence type="ECO:0000256" key="6">
    <source>
        <dbReference type="ARBA" id="ARBA00022679"/>
    </source>
</evidence>
<evidence type="ECO:0000256" key="4">
    <source>
        <dbReference type="ARBA" id="ARBA00013244"/>
    </source>
</evidence>
<dbReference type="GO" id="GO:0004144">
    <property type="term" value="F:diacylglycerol O-acyltransferase activity"/>
    <property type="evidence" value="ECO:0007669"/>
    <property type="project" value="UniProtKB-EC"/>
</dbReference>
<keyword evidence="6 11" id="KW-0808">Transferase</keyword>
<evidence type="ECO:0000256" key="8">
    <source>
        <dbReference type="ARBA" id="ARBA00023098"/>
    </source>
</evidence>
<comment type="pathway">
    <text evidence="1 11">Glycerolipid metabolism; triacylglycerol biosynthesis.</text>
</comment>
<dbReference type="PANTHER" id="PTHR31650">
    <property type="entry name" value="O-ACYLTRANSFERASE (WSD1-LIKE) FAMILY PROTEIN"/>
    <property type="match status" value="1"/>
</dbReference>
<dbReference type="STRING" id="1210089.GCA_001613165_05938"/>
<dbReference type="GO" id="GO:0019432">
    <property type="term" value="P:triglyceride biosynthetic process"/>
    <property type="evidence" value="ECO:0007669"/>
    <property type="project" value="UniProtKB-UniPathway"/>
</dbReference>
<keyword evidence="7 11" id="KW-0319">Glycerol metabolism</keyword>
<keyword evidence="5 11" id="KW-0444">Lipid biosynthesis</keyword>
<sequence length="452" mass="49374">MDLLNPIDAIFLATESREHPMHVGGLQLFEPPADAPADFVRSMYAEARAATEVQPRFRRRQRRILGGFSSVVWSHADDIDLGYHLRRCALPAPGGTTELLDLTGRLHSSLLDRHRPLWEGRLIEGVAGGRFALYIKVHHALMDGVSALRLMQRTLTDDPYDTRLRVPWTLDRPERETDPEASDSPWDQLRKALPRIATGVGASASALRALTEGRLELPLSAPPTMFNVPIGGARSVAVGSWPLERIHAVRRATGTTVNDVVLAMSAAALRGYLLDHDALPDKSLTAMVPVNVRRPAEGESDGNMVAALLCSLGTDIDDPAQRLQAISTSMRRSKQVFQQLPQLEAIALSALLMSPLGMTLVPGFQALPRVPFNLVISNVPGPRKPVYLQGARLDSNYPLSIPLDGQAVNITVTNTADTLDFGLVGCRRTVPHLSRMIDHLDTALKELEIATA</sequence>
<dbReference type="UniPathway" id="UPA00282"/>
<feature type="domain" description="O-acyltransferase WSD1-like N-terminal" evidence="12">
    <location>
        <begin position="4"/>
        <end position="261"/>
    </location>
</feature>
<evidence type="ECO:0000256" key="7">
    <source>
        <dbReference type="ARBA" id="ARBA00022798"/>
    </source>
</evidence>
<dbReference type="Pfam" id="PF03007">
    <property type="entry name" value="WS_DGAT_cat"/>
    <property type="match status" value="1"/>
</dbReference>
<dbReference type="Pfam" id="PF06974">
    <property type="entry name" value="WS_DGAT_C"/>
    <property type="match status" value="1"/>
</dbReference>
<evidence type="ECO:0000256" key="2">
    <source>
        <dbReference type="ARBA" id="ARBA00005189"/>
    </source>
</evidence>
<dbReference type="InterPro" id="IPR023213">
    <property type="entry name" value="CAT-like_dom_sf"/>
</dbReference>
<protein>
    <recommendedName>
        <fullName evidence="4 11">Diacylglycerol O-acyltransferase</fullName>
        <ecNumber evidence="4 11">2.3.1.20</ecNumber>
    </recommendedName>
</protein>
<evidence type="ECO:0000256" key="10">
    <source>
        <dbReference type="ARBA" id="ARBA00048109"/>
    </source>
</evidence>
<gene>
    <name evidence="14" type="ORF">DFR68_11988</name>
</gene>
<dbReference type="EC" id="2.3.1.20" evidence="4 11"/>
<keyword evidence="9 11" id="KW-0012">Acyltransferase</keyword>
<comment type="catalytic activity">
    <reaction evidence="10 11">
        <text>an acyl-CoA + a 1,2-diacyl-sn-glycerol = a triacyl-sn-glycerol + CoA</text>
        <dbReference type="Rhea" id="RHEA:10868"/>
        <dbReference type="ChEBI" id="CHEBI:17815"/>
        <dbReference type="ChEBI" id="CHEBI:57287"/>
        <dbReference type="ChEBI" id="CHEBI:58342"/>
        <dbReference type="ChEBI" id="CHEBI:64615"/>
        <dbReference type="EC" id="2.3.1.20"/>
    </reaction>
</comment>
<dbReference type="InterPro" id="IPR004255">
    <property type="entry name" value="O-acyltransferase_WSD1_N"/>
</dbReference>
<reference evidence="14 15" key="1">
    <citation type="submission" date="2018-07" db="EMBL/GenBank/DDBJ databases">
        <title>Genomic Encyclopedia of Type Strains, Phase IV (KMG-IV): sequencing the most valuable type-strain genomes for metagenomic binning, comparative biology and taxonomic classification.</title>
        <authorList>
            <person name="Goeker M."/>
        </authorList>
    </citation>
    <scope>NUCLEOTIDE SEQUENCE [LARGE SCALE GENOMIC DNA]</scope>
    <source>
        <strain evidence="14 15">DSM 44952</strain>
    </source>
</reference>
<dbReference type="InterPro" id="IPR045034">
    <property type="entry name" value="O-acyltransferase_WSD1-like"/>
</dbReference>
<dbReference type="PANTHER" id="PTHR31650:SF1">
    <property type="entry name" value="WAX ESTER SYNTHASE_DIACYLGLYCEROL ACYLTRANSFERASE 4-RELATED"/>
    <property type="match status" value="1"/>
</dbReference>
<evidence type="ECO:0000256" key="5">
    <source>
        <dbReference type="ARBA" id="ARBA00022516"/>
    </source>
</evidence>
<dbReference type="InterPro" id="IPR009721">
    <property type="entry name" value="O-acyltransferase_WSD1_C"/>
</dbReference>
<evidence type="ECO:0000256" key="1">
    <source>
        <dbReference type="ARBA" id="ARBA00004771"/>
    </source>
</evidence>
<dbReference type="EMBL" id="QQAZ01000019">
    <property type="protein sequence ID" value="RDI43701.1"/>
    <property type="molecule type" value="Genomic_DNA"/>
</dbReference>
<dbReference type="GO" id="GO:0071731">
    <property type="term" value="P:response to nitric oxide"/>
    <property type="evidence" value="ECO:0007669"/>
    <property type="project" value="TreeGrafter"/>
</dbReference>
<dbReference type="OrthoDB" id="9810950at2"/>
<dbReference type="SUPFAM" id="SSF52777">
    <property type="entry name" value="CoA-dependent acyltransferases"/>
    <property type="match status" value="1"/>
</dbReference>
<proteinExistence type="inferred from homology"/>
<dbReference type="Proteomes" id="UP000255355">
    <property type="component" value="Unassembled WGS sequence"/>
</dbReference>
<dbReference type="GO" id="GO:0051701">
    <property type="term" value="P:biological process involved in interaction with host"/>
    <property type="evidence" value="ECO:0007669"/>
    <property type="project" value="TreeGrafter"/>
</dbReference>
<dbReference type="AlphaFoldDB" id="A0A370GJ53"/>
<feature type="domain" description="O-acyltransferase WSD1 C-terminal" evidence="13">
    <location>
        <begin position="302"/>
        <end position="447"/>
    </location>
</feature>
<keyword evidence="15" id="KW-1185">Reference proteome</keyword>
<organism evidence="14 15">
    <name type="scientific">Nocardia mexicana</name>
    <dbReference type="NCBI Taxonomy" id="279262"/>
    <lineage>
        <taxon>Bacteria</taxon>
        <taxon>Bacillati</taxon>
        <taxon>Actinomycetota</taxon>
        <taxon>Actinomycetes</taxon>
        <taxon>Mycobacteriales</taxon>
        <taxon>Nocardiaceae</taxon>
        <taxon>Nocardia</taxon>
    </lineage>
</organism>
<evidence type="ECO:0000259" key="13">
    <source>
        <dbReference type="Pfam" id="PF06974"/>
    </source>
</evidence>
<evidence type="ECO:0000259" key="12">
    <source>
        <dbReference type="Pfam" id="PF03007"/>
    </source>
</evidence>
<evidence type="ECO:0000256" key="11">
    <source>
        <dbReference type="RuleBase" id="RU361241"/>
    </source>
</evidence>
<dbReference type="GO" id="GO:0001666">
    <property type="term" value="P:response to hypoxia"/>
    <property type="evidence" value="ECO:0007669"/>
    <property type="project" value="TreeGrafter"/>
</dbReference>
<keyword evidence="8 11" id="KW-0443">Lipid metabolism</keyword>
<dbReference type="RefSeq" id="WP_068026974.1">
    <property type="nucleotide sequence ID" value="NZ_QQAZ01000019.1"/>
</dbReference>
<name>A0A370GJ53_9NOCA</name>
<evidence type="ECO:0000256" key="9">
    <source>
        <dbReference type="ARBA" id="ARBA00023315"/>
    </source>
</evidence>
<comment type="pathway">
    <text evidence="2">Lipid metabolism.</text>
</comment>
<dbReference type="GO" id="GO:0006071">
    <property type="term" value="P:glycerol metabolic process"/>
    <property type="evidence" value="ECO:0007669"/>
    <property type="project" value="UniProtKB-KW"/>
</dbReference>
<dbReference type="InterPro" id="IPR014292">
    <property type="entry name" value="Acyl_transf_WS/DGAT"/>
</dbReference>
<dbReference type="GO" id="GO:0005886">
    <property type="term" value="C:plasma membrane"/>
    <property type="evidence" value="ECO:0007669"/>
    <property type="project" value="TreeGrafter"/>
</dbReference>
<comment type="caution">
    <text evidence="14">The sequence shown here is derived from an EMBL/GenBank/DDBJ whole genome shotgun (WGS) entry which is preliminary data.</text>
</comment>
<comment type="similarity">
    <text evidence="3 11">Belongs to the long-chain O-acyltransferase family.</text>
</comment>